<proteinExistence type="predicted"/>
<evidence type="ECO:0000313" key="1">
    <source>
        <dbReference type="EMBL" id="HIY73358.1"/>
    </source>
</evidence>
<evidence type="ECO:0000313" key="2">
    <source>
        <dbReference type="Proteomes" id="UP000886824"/>
    </source>
</evidence>
<reference evidence="1" key="2">
    <citation type="submission" date="2021-04" db="EMBL/GenBank/DDBJ databases">
        <authorList>
            <person name="Gilroy R."/>
        </authorList>
    </citation>
    <scope>NUCLEOTIDE SEQUENCE</scope>
    <source>
        <strain evidence="1">CHK33-7979</strain>
    </source>
</reference>
<name>A0A9D1Z4Q0_9FIRM</name>
<dbReference type="EMBL" id="DXCX01000053">
    <property type="protein sequence ID" value="HIY73358.1"/>
    <property type="molecule type" value="Genomic_DNA"/>
</dbReference>
<accession>A0A9D1Z4Q0</accession>
<organism evidence="1 2">
    <name type="scientific">Candidatus Intestinimonas merdavium</name>
    <dbReference type="NCBI Taxonomy" id="2838622"/>
    <lineage>
        <taxon>Bacteria</taxon>
        <taxon>Bacillati</taxon>
        <taxon>Bacillota</taxon>
        <taxon>Clostridia</taxon>
        <taxon>Eubacteriales</taxon>
        <taxon>Intestinimonas</taxon>
    </lineage>
</organism>
<protein>
    <submittedName>
        <fullName evidence="1">Uncharacterized protein</fullName>
    </submittedName>
</protein>
<comment type="caution">
    <text evidence="1">The sequence shown here is derived from an EMBL/GenBank/DDBJ whole genome shotgun (WGS) entry which is preliminary data.</text>
</comment>
<dbReference type="AlphaFoldDB" id="A0A9D1Z4Q0"/>
<dbReference type="Proteomes" id="UP000886824">
    <property type="component" value="Unassembled WGS sequence"/>
</dbReference>
<gene>
    <name evidence="1" type="ORF">H9826_05210</name>
</gene>
<sequence length="347" mass="38707">MNQDAFKRVVVKSIVDRSLCNIRRDPRRGIRRLADLGEVAAAGPYQKRFLSIVRRMLEQMVSNAVQSADNERLKTFGINFGWNCLTVGTRKIRALEQTQPWSIPWSLTVHIGGAPGDLDAHILIRIIREGMELGIYTYFLFPDGMSRSITTALDAVMAAEDCAFFLFLPPEQTDAGAIQALTVPQNLMLGISSERPQWQSLAAHLRQAGALYFLYRTYDGPDEARDITSGRWAGELASLAGIGSICVAGQDCPARCGAQVYQYARRSRLEQRYPTLVLDYYLDNLYADACISHTACLSGICPNGELTRFRDGREYPTGLSVRSARLDEVLAQIPARTISPPREDLHF</sequence>
<reference evidence="1" key="1">
    <citation type="journal article" date="2021" name="PeerJ">
        <title>Extensive microbial diversity within the chicken gut microbiome revealed by metagenomics and culture.</title>
        <authorList>
            <person name="Gilroy R."/>
            <person name="Ravi A."/>
            <person name="Getino M."/>
            <person name="Pursley I."/>
            <person name="Horton D.L."/>
            <person name="Alikhan N.F."/>
            <person name="Baker D."/>
            <person name="Gharbi K."/>
            <person name="Hall N."/>
            <person name="Watson M."/>
            <person name="Adriaenssens E.M."/>
            <person name="Foster-Nyarko E."/>
            <person name="Jarju S."/>
            <person name="Secka A."/>
            <person name="Antonio M."/>
            <person name="Oren A."/>
            <person name="Chaudhuri R.R."/>
            <person name="La Ragione R."/>
            <person name="Hildebrand F."/>
            <person name="Pallen M.J."/>
        </authorList>
    </citation>
    <scope>NUCLEOTIDE SEQUENCE</scope>
    <source>
        <strain evidence="1">CHK33-7979</strain>
    </source>
</reference>